<evidence type="ECO:0000256" key="3">
    <source>
        <dbReference type="SAM" id="Coils"/>
    </source>
</evidence>
<evidence type="ECO:0000256" key="1">
    <source>
        <dbReference type="ARBA" id="ARBA00022741"/>
    </source>
</evidence>
<dbReference type="Gene3D" id="3.40.50.300">
    <property type="entry name" value="P-loop containing nucleotide triphosphate hydrolases"/>
    <property type="match status" value="2"/>
</dbReference>
<keyword evidence="1" id="KW-0547">Nucleotide-binding</keyword>
<dbReference type="CDD" id="cd03221">
    <property type="entry name" value="ABCF_EF-3"/>
    <property type="match status" value="2"/>
</dbReference>
<dbReference type="Pfam" id="PF16326">
    <property type="entry name" value="ABC_tran_CTD"/>
    <property type="match status" value="1"/>
</dbReference>
<comment type="caution">
    <text evidence="6">The sequence shown here is derived from an EMBL/GenBank/DDBJ whole genome shotgun (WGS) entry which is preliminary data.</text>
</comment>
<feature type="compositionally biased region" description="Basic and acidic residues" evidence="4">
    <location>
        <begin position="567"/>
        <end position="576"/>
    </location>
</feature>
<accession>A0ABT9XIV9</accession>
<dbReference type="PROSITE" id="PS50893">
    <property type="entry name" value="ABC_TRANSPORTER_2"/>
    <property type="match status" value="2"/>
</dbReference>
<feature type="domain" description="ABC transporter" evidence="5">
    <location>
        <begin position="4"/>
        <end position="263"/>
    </location>
</feature>
<dbReference type="SMART" id="SM00382">
    <property type="entry name" value="AAA"/>
    <property type="match status" value="2"/>
</dbReference>
<dbReference type="PANTHER" id="PTHR42855:SF2">
    <property type="entry name" value="DRUG RESISTANCE ABC TRANSPORTER,ATP-BINDING PROTEIN"/>
    <property type="match status" value="1"/>
</dbReference>
<dbReference type="InterPro" id="IPR027417">
    <property type="entry name" value="P-loop_NTPase"/>
</dbReference>
<evidence type="ECO:0000313" key="6">
    <source>
        <dbReference type="EMBL" id="MDQ0190055.1"/>
    </source>
</evidence>
<feature type="domain" description="ABC transporter" evidence="5">
    <location>
        <begin position="331"/>
        <end position="545"/>
    </location>
</feature>
<dbReference type="InterPro" id="IPR032524">
    <property type="entry name" value="ABC_tran_C"/>
</dbReference>
<dbReference type="Proteomes" id="UP001232973">
    <property type="component" value="Unassembled WGS sequence"/>
</dbReference>
<dbReference type="PROSITE" id="PS00211">
    <property type="entry name" value="ABC_TRANSPORTER_1"/>
    <property type="match status" value="2"/>
</dbReference>
<keyword evidence="3" id="KW-0175">Coiled coil</keyword>
<dbReference type="SUPFAM" id="SSF52540">
    <property type="entry name" value="P-loop containing nucleoside triphosphate hydrolases"/>
    <property type="match status" value="2"/>
</dbReference>
<dbReference type="Pfam" id="PF00005">
    <property type="entry name" value="ABC_tran"/>
    <property type="match status" value="2"/>
</dbReference>
<dbReference type="GO" id="GO:0005524">
    <property type="term" value="F:ATP binding"/>
    <property type="evidence" value="ECO:0007669"/>
    <property type="project" value="UniProtKB-KW"/>
</dbReference>
<reference evidence="6 7" key="1">
    <citation type="submission" date="2023-07" db="EMBL/GenBank/DDBJ databases">
        <title>Genomic Encyclopedia of Type Strains, Phase IV (KMG-IV): sequencing the most valuable type-strain genomes for metagenomic binning, comparative biology and taxonomic classification.</title>
        <authorList>
            <person name="Goeker M."/>
        </authorList>
    </citation>
    <scope>NUCLEOTIDE SEQUENCE [LARGE SCALE GENOMIC DNA]</scope>
    <source>
        <strain evidence="6 7">DSM 4006</strain>
    </source>
</reference>
<gene>
    <name evidence="6" type="ORF">J2S03_001918</name>
</gene>
<dbReference type="EMBL" id="JAUSTP010000014">
    <property type="protein sequence ID" value="MDQ0190055.1"/>
    <property type="molecule type" value="Genomic_DNA"/>
</dbReference>
<sequence>MILLQANRIAKQFEGHDVLLDANLIVQDGERVALVGANGAGKSTFLRIIIGEETPDSGAVSLAKGASLGYVSQFLDTAPDTTVYGFMEQAFTQIFEMERELRRLEREMATPSVYEDEARFAAVSSTYDRLVQTFEEAGGYAVEARIRRVLAGLRFPQEMHTQPVASLSGGQKTRLSLARLLAGAPSLLVLDEPTNYLDVETLGWLEDELKTYPGAVLVVSHDRYFLDQVASVVYELEDGKTTRYPGNYTDYVEASAERLAMETARFEAQQKEIARIEQFVQKNIVRASTTKRAQSRRKWLARMERLDAPKTTNARLALSFQCARPSGKDVLQVHDVVVGYPDKPLAGPINLQVARGQRVAIVGPNGIGKTTLLRTLLGRHAALVGSIRWGSHVQIGYYDQEQADLDEEKTVLSQIWDAFPRLDQTTVRTALGRFLFRGSDVEKPVAGLSGGERSRLALCRLMLQQANVLLFDEPTNHLDLPAKEVLEDALQDYDGTILFVSHDRYFIDAIATDVLVIEPQGCRLYLGNYTDYQWKRKQEEAEAARLESAGLDSPATGTDGRNASGADRADRADRADSGANEAGGTIRVDGAHPTAAGPDINARTSAPVRSADVRKLRDKVAKLESEIAESEARKESLEKALLDAGMAQDFVRAAQLQEALEQVMESYTALMEDWETAAAQLEELEQRM</sequence>
<feature type="coiled-coil region" evidence="3">
    <location>
        <begin position="613"/>
        <end position="687"/>
    </location>
</feature>
<dbReference type="PANTHER" id="PTHR42855">
    <property type="entry name" value="ABC TRANSPORTER ATP-BINDING SUBUNIT"/>
    <property type="match status" value="1"/>
</dbReference>
<dbReference type="RefSeq" id="WP_274456817.1">
    <property type="nucleotide sequence ID" value="NZ_CP067097.1"/>
</dbReference>
<dbReference type="Pfam" id="PF12848">
    <property type="entry name" value="ABC_tran_Xtn"/>
    <property type="match status" value="1"/>
</dbReference>
<feature type="region of interest" description="Disordered" evidence="4">
    <location>
        <begin position="545"/>
        <end position="608"/>
    </location>
</feature>
<dbReference type="InterPro" id="IPR032781">
    <property type="entry name" value="ABC_tran_Xtn"/>
</dbReference>
<dbReference type="InterPro" id="IPR003439">
    <property type="entry name" value="ABC_transporter-like_ATP-bd"/>
</dbReference>
<keyword evidence="7" id="KW-1185">Reference proteome</keyword>
<dbReference type="InterPro" id="IPR051309">
    <property type="entry name" value="ABCF_ATPase"/>
</dbReference>
<evidence type="ECO:0000256" key="2">
    <source>
        <dbReference type="ARBA" id="ARBA00022840"/>
    </source>
</evidence>
<organism evidence="6 7">
    <name type="scientific">Alicyclobacillus cycloheptanicus</name>
    <dbReference type="NCBI Taxonomy" id="1457"/>
    <lineage>
        <taxon>Bacteria</taxon>
        <taxon>Bacillati</taxon>
        <taxon>Bacillota</taxon>
        <taxon>Bacilli</taxon>
        <taxon>Bacillales</taxon>
        <taxon>Alicyclobacillaceae</taxon>
        <taxon>Alicyclobacillus</taxon>
    </lineage>
</organism>
<evidence type="ECO:0000256" key="4">
    <source>
        <dbReference type="SAM" id="MobiDB-lite"/>
    </source>
</evidence>
<dbReference type="InterPro" id="IPR003593">
    <property type="entry name" value="AAA+_ATPase"/>
</dbReference>
<keyword evidence="2 6" id="KW-0067">ATP-binding</keyword>
<evidence type="ECO:0000259" key="5">
    <source>
        <dbReference type="PROSITE" id="PS50893"/>
    </source>
</evidence>
<name>A0ABT9XIV9_9BACL</name>
<evidence type="ECO:0000313" key="7">
    <source>
        <dbReference type="Proteomes" id="UP001232973"/>
    </source>
</evidence>
<dbReference type="InterPro" id="IPR017871">
    <property type="entry name" value="ABC_transporter-like_CS"/>
</dbReference>
<protein>
    <submittedName>
        <fullName evidence="6">ATP-binding cassette subfamily F protein 3</fullName>
    </submittedName>
</protein>
<proteinExistence type="predicted"/>